<dbReference type="eggNOG" id="KOG2490">
    <property type="taxonomic scope" value="Eukaryota"/>
</dbReference>
<dbReference type="OrthoDB" id="29023at2759"/>
<dbReference type="GO" id="GO:0036064">
    <property type="term" value="C:ciliary basal body"/>
    <property type="evidence" value="ECO:0007669"/>
    <property type="project" value="TreeGrafter"/>
</dbReference>
<dbReference type="GO" id="GO:0045724">
    <property type="term" value="P:positive regulation of cilium assembly"/>
    <property type="evidence" value="ECO:0007669"/>
    <property type="project" value="TreeGrafter"/>
</dbReference>
<evidence type="ECO:0000313" key="6">
    <source>
        <dbReference type="EMBL" id="CDI96529.1"/>
    </source>
</evidence>
<protein>
    <submittedName>
        <fullName evidence="6">Membrane proteinTapt1 CMV receptor</fullName>
    </submittedName>
</protein>
<proteinExistence type="inferred from homology"/>
<dbReference type="InterPro" id="IPR008010">
    <property type="entry name" value="Tatp1"/>
</dbReference>
<reference evidence="6" key="1">
    <citation type="journal article" date="2013" name="Nature">
        <title>The genomes of four tapeworm species reveal adaptations to parasitism.</title>
        <authorList>
            <person name="Tsai I.J."/>
            <person name="Zarowiecki M."/>
            <person name="Holroyd N."/>
            <person name="Garciarrubio A."/>
            <person name="Sanchez-Flores A."/>
            <person name="Brooks K.L."/>
            <person name="Tracey A."/>
            <person name="Bobes R.J."/>
            <person name="Fragoso G."/>
            <person name="Sciutto E."/>
            <person name="Aslett M."/>
            <person name="Beasley H."/>
            <person name="Bennett H.M."/>
            <person name="Cai J."/>
            <person name="Camicia F."/>
            <person name="Clark R."/>
            <person name="Cucher M."/>
            <person name="De Silva N."/>
            <person name="Day T.A."/>
            <person name="Deplazes P."/>
            <person name="Estrada K."/>
            <person name="Fernandez C."/>
            <person name="Holland P.W."/>
            <person name="Hou J."/>
            <person name="Hu S."/>
            <person name="Huckvale T."/>
            <person name="Hung S.S."/>
            <person name="Kamenetzky L."/>
            <person name="Keane J.A."/>
            <person name="Kiss F."/>
            <person name="Koziol U."/>
            <person name="Lambert O."/>
            <person name="Liu K."/>
            <person name="Luo X."/>
            <person name="Luo Y."/>
            <person name="Macchiaroli N."/>
            <person name="Nichol S."/>
            <person name="Paps J."/>
            <person name="Parkinson J."/>
            <person name="Pouchkina-Stantcheva N."/>
            <person name="Riddiford N."/>
            <person name="Rosenzvit M."/>
            <person name="Salinas G."/>
            <person name="Wasmuth J.D."/>
            <person name="Zamanian M."/>
            <person name="Zheng Y."/>
            <person name="Cai X."/>
            <person name="Soberon X."/>
            <person name="Olson P.D."/>
            <person name="Laclette J.P."/>
            <person name="Brehm K."/>
            <person name="Berriman M."/>
            <person name="Garciarrubio A."/>
            <person name="Bobes R.J."/>
            <person name="Fragoso G."/>
            <person name="Sanchez-Flores A."/>
            <person name="Estrada K."/>
            <person name="Cevallos M.A."/>
            <person name="Morett E."/>
            <person name="Gonzalez V."/>
            <person name="Portillo T."/>
            <person name="Ochoa-Leyva A."/>
            <person name="Jose M.V."/>
            <person name="Sciutto E."/>
            <person name="Landa A."/>
            <person name="Jimenez L."/>
            <person name="Valdes V."/>
            <person name="Carrero J.C."/>
            <person name="Larralde C."/>
            <person name="Morales-Montor J."/>
            <person name="Limon-Lason J."/>
            <person name="Soberon X."/>
            <person name="Laclette J.P."/>
        </authorList>
    </citation>
    <scope>NUCLEOTIDE SEQUENCE [LARGE SCALE GENOMIC DNA]</scope>
</reference>
<keyword evidence="5" id="KW-0472">Membrane</keyword>
<evidence type="ECO:0000256" key="4">
    <source>
        <dbReference type="ARBA" id="ARBA00022989"/>
    </source>
</evidence>
<keyword evidence="7" id="KW-1185">Reference proteome</keyword>
<dbReference type="EMBL" id="LN901682">
    <property type="protein sequence ID" value="CDI96529.1"/>
    <property type="molecule type" value="Genomic_DNA"/>
</dbReference>
<dbReference type="Proteomes" id="UP000017246">
    <property type="component" value="Unassembled WGS sequence"/>
</dbReference>
<evidence type="ECO:0000256" key="3">
    <source>
        <dbReference type="ARBA" id="ARBA00022692"/>
    </source>
</evidence>
<evidence type="ECO:0000256" key="2">
    <source>
        <dbReference type="ARBA" id="ARBA00008803"/>
    </source>
</evidence>
<evidence type="ECO:0000256" key="1">
    <source>
        <dbReference type="ARBA" id="ARBA00004141"/>
    </source>
</evidence>
<name>A0A087VWE0_ECHMU</name>
<accession>A0A087VWE0</accession>
<reference evidence="6" key="2">
    <citation type="submission" date="2015-11" db="EMBL/GenBank/DDBJ databases">
        <authorList>
            <person name="Zhang Y."/>
            <person name="Guo Z."/>
        </authorList>
    </citation>
    <scope>NUCLEOTIDE SEQUENCE</scope>
</reference>
<dbReference type="AlphaFoldDB" id="A0A087VWE0"/>
<keyword evidence="3" id="KW-0812">Transmembrane</keyword>
<dbReference type="GO" id="GO:0005789">
    <property type="term" value="C:endoplasmic reticulum membrane"/>
    <property type="evidence" value="ECO:0007669"/>
    <property type="project" value="TreeGrafter"/>
</dbReference>
<dbReference type="PANTHER" id="PTHR13317:SF4">
    <property type="entry name" value="TRANSMEMBRANE ANTERIOR POSTERIOR TRANSFORMATION PROTEIN 1 HOMOLOG"/>
    <property type="match status" value="1"/>
</dbReference>
<comment type="similarity">
    <text evidence="2">Belongs to the TAPT1 family.</text>
</comment>
<organism evidence="6 7">
    <name type="scientific">Echinococcus multilocularis</name>
    <name type="common">Fox tapeworm</name>
    <dbReference type="NCBI Taxonomy" id="6211"/>
    <lineage>
        <taxon>Eukaryota</taxon>
        <taxon>Metazoa</taxon>
        <taxon>Spiralia</taxon>
        <taxon>Lophotrochozoa</taxon>
        <taxon>Platyhelminthes</taxon>
        <taxon>Cestoda</taxon>
        <taxon>Eucestoda</taxon>
        <taxon>Cyclophyllidea</taxon>
        <taxon>Taeniidae</taxon>
        <taxon>Echinococcus</taxon>
    </lineage>
</organism>
<dbReference type="PANTHER" id="PTHR13317">
    <property type="entry name" value="TRANSMEMBRANE ANTERIOR POSTERIOR TRANSFORMATION PROTEIN 1 HOMOLOG"/>
    <property type="match status" value="1"/>
</dbReference>
<sequence>MAEILTNTCLHLSILPPLQFVELKGNVFRKMGKSNLFQIACADVRERFHYAVWLFIIVCRNMSASGWQYEDFLALLPDILLILLAEIAVDWIKHAFISKFNVMLLM</sequence>
<keyword evidence="4" id="KW-1133">Transmembrane helix</keyword>
<evidence type="ECO:0000256" key="5">
    <source>
        <dbReference type="ARBA" id="ARBA00023136"/>
    </source>
</evidence>
<evidence type="ECO:0000313" key="7">
    <source>
        <dbReference type="Proteomes" id="UP000017246"/>
    </source>
</evidence>
<keyword evidence="6" id="KW-0675">Receptor</keyword>
<gene>
    <name evidence="6" type="ORF">EmuJ_000011400</name>
</gene>
<comment type="subcellular location">
    <subcellularLocation>
        <location evidence="1">Membrane</location>
        <topology evidence="1">Multi-pass membrane protein</topology>
    </subcellularLocation>
</comment>
<dbReference type="Pfam" id="PF05346">
    <property type="entry name" value="DUF747"/>
    <property type="match status" value="1"/>
</dbReference>
<dbReference type="STRING" id="6211.A0A087VWE0"/>